<keyword evidence="2" id="KW-0902">Two-component regulatory system</keyword>
<dbReference type="InterPro" id="IPR011006">
    <property type="entry name" value="CheY-like_superfamily"/>
</dbReference>
<dbReference type="PROSITE" id="PS50110">
    <property type="entry name" value="RESPONSE_REGULATORY"/>
    <property type="match status" value="1"/>
</dbReference>
<dbReference type="GO" id="GO:0000976">
    <property type="term" value="F:transcription cis-regulatory region binding"/>
    <property type="evidence" value="ECO:0007669"/>
    <property type="project" value="TreeGrafter"/>
</dbReference>
<feature type="modified residue" description="4-aspartylphosphate" evidence="4">
    <location>
        <position position="52"/>
    </location>
</feature>
<feature type="domain" description="Response regulatory" evidence="5">
    <location>
        <begin position="2"/>
        <end position="113"/>
    </location>
</feature>
<keyword evidence="1 4" id="KW-0597">Phosphoprotein</keyword>
<dbReference type="GO" id="GO:0005829">
    <property type="term" value="C:cytosol"/>
    <property type="evidence" value="ECO:0007669"/>
    <property type="project" value="TreeGrafter"/>
</dbReference>
<organism evidence="6 7">
    <name type="scientific">Pseudorhizobium flavum</name>
    <dbReference type="NCBI Taxonomy" id="1335061"/>
    <lineage>
        <taxon>Bacteria</taxon>
        <taxon>Pseudomonadati</taxon>
        <taxon>Pseudomonadota</taxon>
        <taxon>Alphaproteobacteria</taxon>
        <taxon>Hyphomicrobiales</taxon>
        <taxon>Rhizobiaceae</taxon>
        <taxon>Rhizobium/Agrobacterium group</taxon>
        <taxon>Pseudorhizobium</taxon>
    </lineage>
</organism>
<gene>
    <name evidence="6" type="ORF">HNQ75_003316</name>
</gene>
<evidence type="ECO:0000256" key="3">
    <source>
        <dbReference type="ARBA" id="ARBA00023125"/>
    </source>
</evidence>
<dbReference type="SMART" id="SM00448">
    <property type="entry name" value="REC"/>
    <property type="match status" value="1"/>
</dbReference>
<dbReference type="EMBL" id="JACHEJ010000009">
    <property type="protein sequence ID" value="MBB6181329.1"/>
    <property type="molecule type" value="Genomic_DNA"/>
</dbReference>
<evidence type="ECO:0000313" key="6">
    <source>
        <dbReference type="EMBL" id="MBB6181329.1"/>
    </source>
</evidence>
<sequence length="124" mass="13670">MNVLVLEDDVLLAMDVEDYLIEQGHQVVGPFARIPQALAAIREGRIDSAILDLNLNGELSFPVIEALQERGIPLIVCSGYAELPELKAKLAGLPLIAKPWNPQKMSMLMNEHFPSLPERRAASN</sequence>
<evidence type="ECO:0000256" key="2">
    <source>
        <dbReference type="ARBA" id="ARBA00023012"/>
    </source>
</evidence>
<evidence type="ECO:0000313" key="7">
    <source>
        <dbReference type="Proteomes" id="UP000535501"/>
    </source>
</evidence>
<dbReference type="RefSeq" id="WP_077548840.1">
    <property type="nucleotide sequence ID" value="NZ_JACHEJ010000009.1"/>
</dbReference>
<dbReference type="InterPro" id="IPR039420">
    <property type="entry name" value="WalR-like"/>
</dbReference>
<keyword evidence="7" id="KW-1185">Reference proteome</keyword>
<dbReference type="AlphaFoldDB" id="A0A7W9YZN5"/>
<name>A0A7W9YZN5_9HYPH</name>
<dbReference type="PANTHER" id="PTHR48111">
    <property type="entry name" value="REGULATOR OF RPOS"/>
    <property type="match status" value="1"/>
</dbReference>
<evidence type="ECO:0000259" key="5">
    <source>
        <dbReference type="PROSITE" id="PS50110"/>
    </source>
</evidence>
<dbReference type="InterPro" id="IPR001789">
    <property type="entry name" value="Sig_transdc_resp-reg_receiver"/>
</dbReference>
<dbReference type="GO" id="GO:0000156">
    <property type="term" value="F:phosphorelay response regulator activity"/>
    <property type="evidence" value="ECO:0007669"/>
    <property type="project" value="TreeGrafter"/>
</dbReference>
<evidence type="ECO:0000256" key="1">
    <source>
        <dbReference type="ARBA" id="ARBA00022553"/>
    </source>
</evidence>
<protein>
    <submittedName>
        <fullName evidence="6">DNA-binding response OmpR family regulator</fullName>
    </submittedName>
</protein>
<evidence type="ECO:0000256" key="4">
    <source>
        <dbReference type="PROSITE-ProRule" id="PRU00169"/>
    </source>
</evidence>
<proteinExistence type="predicted"/>
<dbReference type="Proteomes" id="UP000535501">
    <property type="component" value="Unassembled WGS sequence"/>
</dbReference>
<comment type="caution">
    <text evidence="6">The sequence shown here is derived from an EMBL/GenBank/DDBJ whole genome shotgun (WGS) entry which is preliminary data.</text>
</comment>
<dbReference type="Pfam" id="PF00072">
    <property type="entry name" value="Response_reg"/>
    <property type="match status" value="1"/>
</dbReference>
<keyword evidence="3 6" id="KW-0238">DNA-binding</keyword>
<dbReference type="GO" id="GO:0006355">
    <property type="term" value="P:regulation of DNA-templated transcription"/>
    <property type="evidence" value="ECO:0007669"/>
    <property type="project" value="TreeGrafter"/>
</dbReference>
<dbReference type="SUPFAM" id="SSF52172">
    <property type="entry name" value="CheY-like"/>
    <property type="match status" value="1"/>
</dbReference>
<accession>A0A7W9YZN5</accession>
<dbReference type="PANTHER" id="PTHR48111:SF40">
    <property type="entry name" value="PHOSPHATE REGULON TRANSCRIPTIONAL REGULATORY PROTEIN PHOB"/>
    <property type="match status" value="1"/>
</dbReference>
<dbReference type="GO" id="GO:0032993">
    <property type="term" value="C:protein-DNA complex"/>
    <property type="evidence" value="ECO:0007669"/>
    <property type="project" value="TreeGrafter"/>
</dbReference>
<reference evidence="6 7" key="1">
    <citation type="submission" date="2020-08" db="EMBL/GenBank/DDBJ databases">
        <title>Genomic Encyclopedia of Type Strains, Phase IV (KMG-IV): sequencing the most valuable type-strain genomes for metagenomic binning, comparative biology and taxonomic classification.</title>
        <authorList>
            <person name="Goeker M."/>
        </authorList>
    </citation>
    <scope>NUCLEOTIDE SEQUENCE [LARGE SCALE GENOMIC DNA]</scope>
    <source>
        <strain evidence="6 7">DSM 102134</strain>
    </source>
</reference>
<dbReference type="Gene3D" id="3.40.50.2300">
    <property type="match status" value="1"/>
</dbReference>